<dbReference type="Pfam" id="PF02698">
    <property type="entry name" value="DUF218"/>
    <property type="match status" value="1"/>
</dbReference>
<evidence type="ECO:0000259" key="2">
    <source>
        <dbReference type="Pfam" id="PF02698"/>
    </source>
</evidence>
<dbReference type="CDD" id="cd06259">
    <property type="entry name" value="YdcF-like"/>
    <property type="match status" value="1"/>
</dbReference>
<dbReference type="InterPro" id="IPR003848">
    <property type="entry name" value="DUF218"/>
</dbReference>
<keyword evidence="1" id="KW-1133">Transmembrane helix</keyword>
<protein>
    <recommendedName>
        <fullName evidence="2">DUF218 domain-containing protein</fullName>
    </recommendedName>
</protein>
<feature type="domain" description="DUF218" evidence="2">
    <location>
        <begin position="51"/>
        <end position="178"/>
    </location>
</feature>
<evidence type="ECO:0000313" key="3">
    <source>
        <dbReference type="EMBL" id="OGH77405.1"/>
    </source>
</evidence>
<evidence type="ECO:0000256" key="1">
    <source>
        <dbReference type="SAM" id="Phobius"/>
    </source>
</evidence>
<name>A0A1F6N0C4_9BACT</name>
<dbReference type="PANTHER" id="PTHR30336">
    <property type="entry name" value="INNER MEMBRANE PROTEIN, PROBABLE PERMEASE"/>
    <property type="match status" value="1"/>
</dbReference>
<reference evidence="3 4" key="1">
    <citation type="journal article" date="2016" name="Nat. Commun.">
        <title>Thousands of microbial genomes shed light on interconnected biogeochemical processes in an aquifer system.</title>
        <authorList>
            <person name="Anantharaman K."/>
            <person name="Brown C.T."/>
            <person name="Hug L.A."/>
            <person name="Sharon I."/>
            <person name="Castelle C.J."/>
            <person name="Probst A.J."/>
            <person name="Thomas B.C."/>
            <person name="Singh A."/>
            <person name="Wilkins M.J."/>
            <person name="Karaoz U."/>
            <person name="Brodie E.L."/>
            <person name="Williams K.H."/>
            <person name="Hubbard S.S."/>
            <person name="Banfield J.F."/>
        </authorList>
    </citation>
    <scope>NUCLEOTIDE SEQUENCE [LARGE SCALE GENOMIC DNA]</scope>
</reference>
<dbReference type="InterPro" id="IPR051599">
    <property type="entry name" value="Cell_Envelope_Assoc"/>
</dbReference>
<proteinExistence type="predicted"/>
<accession>A0A1F6N0C4</accession>
<keyword evidence="1" id="KW-0812">Transmembrane</keyword>
<organism evidence="3 4">
    <name type="scientific">Candidatus Magasanikbacteria bacterium RIFCSPLOWO2_01_FULL_40_15</name>
    <dbReference type="NCBI Taxonomy" id="1798686"/>
    <lineage>
        <taxon>Bacteria</taxon>
        <taxon>Candidatus Magasanikiibacteriota</taxon>
    </lineage>
</organism>
<feature type="transmembrane region" description="Helical" evidence="1">
    <location>
        <begin position="12"/>
        <end position="33"/>
    </location>
</feature>
<gene>
    <name evidence="3" type="ORF">A2983_01740</name>
</gene>
<dbReference type="EMBL" id="MFQH01000024">
    <property type="protein sequence ID" value="OGH77405.1"/>
    <property type="molecule type" value="Genomic_DNA"/>
</dbReference>
<dbReference type="AlphaFoldDB" id="A0A1F6N0C4"/>
<dbReference type="PANTHER" id="PTHR30336:SF6">
    <property type="entry name" value="INTEGRAL MEMBRANE PROTEIN"/>
    <property type="match status" value="1"/>
</dbReference>
<evidence type="ECO:0000313" key="4">
    <source>
        <dbReference type="Proteomes" id="UP000177040"/>
    </source>
</evidence>
<sequence length="208" mass="23842">MIFSKKLKLIGWSSMISFAIGLFFLLLANFIILNNSSRIFKLAQAPTSTIAIIFGGGMKTKTEMSDMQYDRVLIGIDLYKQQKVQKLFLTGDDGASRADEISAMRSLVIANGVAVQDIMIDPHGYRTYESCWRETRLYGIKNAIVVSQSFHLPRIVYLCESMGMNVVPVNADYREYNSWRIEKPREWLARLKAVWQIKITKPLPKFFI</sequence>
<comment type="caution">
    <text evidence="3">The sequence shown here is derived from an EMBL/GenBank/DDBJ whole genome shotgun (WGS) entry which is preliminary data.</text>
</comment>
<dbReference type="GO" id="GO:0005886">
    <property type="term" value="C:plasma membrane"/>
    <property type="evidence" value="ECO:0007669"/>
    <property type="project" value="TreeGrafter"/>
</dbReference>
<keyword evidence="1" id="KW-0472">Membrane</keyword>
<dbReference type="Proteomes" id="UP000177040">
    <property type="component" value="Unassembled WGS sequence"/>
</dbReference>